<keyword evidence="2" id="KW-0808">Transferase</keyword>
<dbReference type="AlphaFoldDB" id="A0A540W3D8"/>
<dbReference type="SUPFAM" id="SSF55729">
    <property type="entry name" value="Acyl-CoA N-acyltransferases (Nat)"/>
    <property type="match status" value="1"/>
</dbReference>
<reference evidence="2 3" key="1">
    <citation type="submission" date="2019-06" db="EMBL/GenBank/DDBJ databases">
        <title>Description of Kitasatospora acidophila sp. nov. isolated from pine grove soil, and reclassification of Streptomyces novaecaesareae to Kitasatospora novaeceasareae comb. nov.</title>
        <authorList>
            <person name="Kim M.J."/>
        </authorList>
    </citation>
    <scope>NUCLEOTIDE SEQUENCE [LARGE SCALE GENOMIC DNA]</scope>
    <source>
        <strain evidence="2 3">MMS16-CNU292</strain>
    </source>
</reference>
<protein>
    <submittedName>
        <fullName evidence="2">GNAT family N-acetyltransferase</fullName>
    </submittedName>
</protein>
<dbReference type="InterPro" id="IPR051908">
    <property type="entry name" value="Ribosomal_N-acetyltransferase"/>
</dbReference>
<dbReference type="GO" id="GO:0005737">
    <property type="term" value="C:cytoplasm"/>
    <property type="evidence" value="ECO:0007669"/>
    <property type="project" value="TreeGrafter"/>
</dbReference>
<accession>A0A540W3D8</accession>
<dbReference type="PANTHER" id="PTHR43441:SF2">
    <property type="entry name" value="FAMILY ACETYLTRANSFERASE, PUTATIVE (AFU_ORTHOLOGUE AFUA_7G00850)-RELATED"/>
    <property type="match status" value="1"/>
</dbReference>
<dbReference type="Proteomes" id="UP000319103">
    <property type="component" value="Unassembled WGS sequence"/>
</dbReference>
<gene>
    <name evidence="2" type="ORF">E6W39_16520</name>
</gene>
<dbReference type="Gene3D" id="3.40.630.30">
    <property type="match status" value="1"/>
</dbReference>
<evidence type="ECO:0000313" key="2">
    <source>
        <dbReference type="EMBL" id="TQF03539.1"/>
    </source>
</evidence>
<comment type="caution">
    <text evidence="2">The sequence shown here is derived from an EMBL/GenBank/DDBJ whole genome shotgun (WGS) entry which is preliminary data.</text>
</comment>
<dbReference type="GO" id="GO:0008999">
    <property type="term" value="F:protein-N-terminal-alanine acetyltransferase activity"/>
    <property type="evidence" value="ECO:0007669"/>
    <property type="project" value="TreeGrafter"/>
</dbReference>
<dbReference type="PROSITE" id="PS51186">
    <property type="entry name" value="GNAT"/>
    <property type="match status" value="1"/>
</dbReference>
<proteinExistence type="predicted"/>
<dbReference type="OrthoDB" id="9814648at2"/>
<feature type="domain" description="N-acetyltransferase" evidence="1">
    <location>
        <begin position="32"/>
        <end position="177"/>
    </location>
</feature>
<dbReference type="PANTHER" id="PTHR43441">
    <property type="entry name" value="RIBOSOMAL-PROTEIN-SERINE ACETYLTRANSFERASE"/>
    <property type="match status" value="1"/>
</dbReference>
<evidence type="ECO:0000313" key="3">
    <source>
        <dbReference type="Proteomes" id="UP000319103"/>
    </source>
</evidence>
<sequence>MHSAMFFNHRLGGDAVLVPRTAAIADAYHAALAANNARFARFESWAATAPEPEGTRAFLEQAGQDWLAGTQLPVAIVVTGHGGGVPQVAGSLGLRIDRAEATAELGYWVDADYEGRGLVRRAAELLIEHGFGPLGLRRIGLRTVVDNVRSRALAERLGFTQESVLPQGAVLADGPRDLAVYGLSRDAWAARGA</sequence>
<evidence type="ECO:0000259" key="1">
    <source>
        <dbReference type="PROSITE" id="PS51186"/>
    </source>
</evidence>
<dbReference type="InterPro" id="IPR016181">
    <property type="entry name" value="Acyl_CoA_acyltransferase"/>
</dbReference>
<dbReference type="GO" id="GO:1990189">
    <property type="term" value="F:protein N-terminal-serine acetyltransferase activity"/>
    <property type="evidence" value="ECO:0007669"/>
    <property type="project" value="TreeGrafter"/>
</dbReference>
<dbReference type="InterPro" id="IPR000182">
    <property type="entry name" value="GNAT_dom"/>
</dbReference>
<keyword evidence="3" id="KW-1185">Reference proteome</keyword>
<dbReference type="RefSeq" id="WP_141634169.1">
    <property type="nucleotide sequence ID" value="NZ_VIGB01000003.1"/>
</dbReference>
<dbReference type="Pfam" id="PF13302">
    <property type="entry name" value="Acetyltransf_3"/>
    <property type="match status" value="1"/>
</dbReference>
<organism evidence="2 3">
    <name type="scientific">Kitasatospora acidiphila</name>
    <dbReference type="NCBI Taxonomy" id="2567942"/>
    <lineage>
        <taxon>Bacteria</taxon>
        <taxon>Bacillati</taxon>
        <taxon>Actinomycetota</taxon>
        <taxon>Actinomycetes</taxon>
        <taxon>Kitasatosporales</taxon>
        <taxon>Streptomycetaceae</taxon>
        <taxon>Kitasatospora</taxon>
    </lineage>
</organism>
<dbReference type="EMBL" id="VIGB01000003">
    <property type="protein sequence ID" value="TQF03539.1"/>
    <property type="molecule type" value="Genomic_DNA"/>
</dbReference>
<name>A0A540W3D8_9ACTN</name>